<dbReference type="EMBL" id="JANPWZ010003238">
    <property type="protein sequence ID" value="KAJ3553654.1"/>
    <property type="molecule type" value="Genomic_DNA"/>
</dbReference>
<accession>A0A9W8N409</accession>
<reference evidence="2" key="1">
    <citation type="submission" date="2022-07" db="EMBL/GenBank/DDBJ databases">
        <title>Genome Sequence of Xylaria arbuscula.</title>
        <authorList>
            <person name="Buettner E."/>
        </authorList>
    </citation>
    <scope>NUCLEOTIDE SEQUENCE</scope>
    <source>
        <strain evidence="2">VT107</strain>
    </source>
</reference>
<comment type="caution">
    <text evidence="2">The sequence shown here is derived from an EMBL/GenBank/DDBJ whole genome shotgun (WGS) entry which is preliminary data.</text>
</comment>
<protein>
    <submittedName>
        <fullName evidence="2">Uncharacterized protein</fullName>
    </submittedName>
</protein>
<dbReference type="Proteomes" id="UP001148614">
    <property type="component" value="Unassembled WGS sequence"/>
</dbReference>
<feature type="region of interest" description="Disordered" evidence="1">
    <location>
        <begin position="1"/>
        <end position="83"/>
    </location>
</feature>
<organism evidence="2 3">
    <name type="scientific">Xylaria arbuscula</name>
    <dbReference type="NCBI Taxonomy" id="114810"/>
    <lineage>
        <taxon>Eukaryota</taxon>
        <taxon>Fungi</taxon>
        <taxon>Dikarya</taxon>
        <taxon>Ascomycota</taxon>
        <taxon>Pezizomycotina</taxon>
        <taxon>Sordariomycetes</taxon>
        <taxon>Xylariomycetidae</taxon>
        <taxon>Xylariales</taxon>
        <taxon>Xylariaceae</taxon>
        <taxon>Xylaria</taxon>
    </lineage>
</organism>
<evidence type="ECO:0000256" key="1">
    <source>
        <dbReference type="SAM" id="MobiDB-lite"/>
    </source>
</evidence>
<sequence>MFRHLNGGPSGPSSSAGPPIGQFRLARRPTQDTGQSLAQQQAQAPRTPQPQLQSLRESQKQQKQQQRIPTEVGEPASSTCTRP</sequence>
<gene>
    <name evidence="2" type="ORF">NPX13_g10838</name>
</gene>
<proteinExistence type="predicted"/>
<dbReference type="AlphaFoldDB" id="A0A9W8N409"/>
<feature type="compositionally biased region" description="Low complexity" evidence="1">
    <location>
        <begin position="38"/>
        <end position="67"/>
    </location>
</feature>
<keyword evidence="3" id="KW-1185">Reference proteome</keyword>
<evidence type="ECO:0000313" key="2">
    <source>
        <dbReference type="EMBL" id="KAJ3553654.1"/>
    </source>
</evidence>
<evidence type="ECO:0000313" key="3">
    <source>
        <dbReference type="Proteomes" id="UP001148614"/>
    </source>
</evidence>
<name>A0A9W8N409_9PEZI</name>